<evidence type="ECO:0000256" key="1">
    <source>
        <dbReference type="ARBA" id="ARBA00023157"/>
    </source>
</evidence>
<feature type="domain" description="C-type lectin" evidence="2">
    <location>
        <begin position="140"/>
        <end position="262"/>
    </location>
</feature>
<dbReference type="PANTHER" id="PTHR45784:SF8">
    <property type="entry name" value="C-TYPE MANNOSE RECEPTOR 2-RELATED"/>
    <property type="match status" value="1"/>
</dbReference>
<dbReference type="EMBL" id="CM015713">
    <property type="protein sequence ID" value="KAF3686938.1"/>
    <property type="molecule type" value="Genomic_DNA"/>
</dbReference>
<dbReference type="InterPro" id="IPR001304">
    <property type="entry name" value="C-type_lectin-like"/>
</dbReference>
<dbReference type="PANTHER" id="PTHR45784">
    <property type="entry name" value="C-TYPE LECTIN DOMAIN FAMILY 20 MEMBER A-RELATED"/>
    <property type="match status" value="1"/>
</dbReference>
<evidence type="ECO:0000313" key="4">
    <source>
        <dbReference type="Proteomes" id="UP000503349"/>
    </source>
</evidence>
<dbReference type="PROSITE" id="PS50041">
    <property type="entry name" value="C_TYPE_LECTIN_2"/>
    <property type="match status" value="2"/>
</dbReference>
<dbReference type="PROSITE" id="PS00615">
    <property type="entry name" value="C_TYPE_LECTIN_1"/>
    <property type="match status" value="1"/>
</dbReference>
<gene>
    <name evidence="3" type="ORF">EXN66_Car002610</name>
</gene>
<sequence>MLKRSASSRVFIDTLKIIFIVSLFIETYGQNRIYVFVPDTVTQPEAKQHCRKYYTDLATFRNEDDIDALPNECHFGVFCWIGLQRKINDTVWKWSDGDKTNFTHWELLQPDNFGGQKNCVVIQGSFWYDTSCDDKRPFLCYEDEPILVQENKTWQEALEHCRDLHSYPFSRTNYFKHAYDLLHIRSANLSSAAREAVVNAQTEGVWIGLRFLAGNWLWVNEMPPSNQLPVCPAAGNNCGTVAKTGDVVQLSNCSEKRLFFCSRN</sequence>
<keyword evidence="4" id="KW-1185">Reference proteome</keyword>
<protein>
    <submittedName>
        <fullName evidence="3">Aggrecan core protein Cartilage-specific proteoglycan core protein</fullName>
    </submittedName>
</protein>
<feature type="domain" description="C-type lectin" evidence="2">
    <location>
        <begin position="29"/>
        <end position="141"/>
    </location>
</feature>
<dbReference type="InterPro" id="IPR018378">
    <property type="entry name" value="C-type_lectin_CS"/>
</dbReference>
<reference evidence="3 4" key="1">
    <citation type="submission" date="2019-02" db="EMBL/GenBank/DDBJ databases">
        <title>Opniocepnalus argus genome.</title>
        <authorList>
            <person name="Zhou C."/>
            <person name="Xiao S."/>
        </authorList>
    </citation>
    <scope>NUCLEOTIDE SEQUENCE [LARGE SCALE GENOMIC DNA]</scope>
    <source>
        <strain evidence="3">OARG1902GOOAL</strain>
        <tissue evidence="3">Muscle</tissue>
    </source>
</reference>
<reference evidence="4" key="2">
    <citation type="submission" date="2019-02" db="EMBL/GenBank/DDBJ databases">
        <title>Opniocepnalus argus Var Kimnra genome.</title>
        <authorList>
            <person name="Zhou C."/>
            <person name="Xiao S."/>
        </authorList>
    </citation>
    <scope>NUCLEOTIDE SEQUENCE [LARGE SCALE GENOMIC DNA]</scope>
</reference>
<dbReference type="SMART" id="SM00034">
    <property type="entry name" value="CLECT"/>
    <property type="match status" value="2"/>
</dbReference>
<organism evidence="3 4">
    <name type="scientific">Channa argus</name>
    <name type="common">Northern snakehead</name>
    <name type="synonym">Ophicephalus argus</name>
    <dbReference type="NCBI Taxonomy" id="215402"/>
    <lineage>
        <taxon>Eukaryota</taxon>
        <taxon>Metazoa</taxon>
        <taxon>Chordata</taxon>
        <taxon>Craniata</taxon>
        <taxon>Vertebrata</taxon>
        <taxon>Euteleostomi</taxon>
        <taxon>Actinopterygii</taxon>
        <taxon>Neopterygii</taxon>
        <taxon>Teleostei</taxon>
        <taxon>Neoteleostei</taxon>
        <taxon>Acanthomorphata</taxon>
        <taxon>Anabantaria</taxon>
        <taxon>Anabantiformes</taxon>
        <taxon>Channoidei</taxon>
        <taxon>Channidae</taxon>
        <taxon>Channa</taxon>
    </lineage>
</organism>
<dbReference type="AlphaFoldDB" id="A0A6G1PA76"/>
<dbReference type="SUPFAM" id="SSF56436">
    <property type="entry name" value="C-type lectin-like"/>
    <property type="match status" value="2"/>
</dbReference>
<evidence type="ECO:0000313" key="3">
    <source>
        <dbReference type="EMBL" id="KAF3686938.1"/>
    </source>
</evidence>
<proteinExistence type="predicted"/>
<dbReference type="InterPro" id="IPR016186">
    <property type="entry name" value="C-type_lectin-like/link_sf"/>
</dbReference>
<dbReference type="InterPro" id="IPR016187">
    <property type="entry name" value="CTDL_fold"/>
</dbReference>
<dbReference type="Proteomes" id="UP000503349">
    <property type="component" value="Chromosome 2"/>
</dbReference>
<name>A0A6G1PA76_CHAAH</name>
<keyword evidence="1" id="KW-1015">Disulfide bond</keyword>
<dbReference type="Gene3D" id="3.10.100.10">
    <property type="entry name" value="Mannose-Binding Protein A, subunit A"/>
    <property type="match status" value="2"/>
</dbReference>
<evidence type="ECO:0000259" key="2">
    <source>
        <dbReference type="PROSITE" id="PS50041"/>
    </source>
</evidence>
<dbReference type="Pfam" id="PF00059">
    <property type="entry name" value="Lectin_C"/>
    <property type="match status" value="2"/>
</dbReference>
<accession>A0A6G1PA76</accession>